<evidence type="ECO:0000313" key="2">
    <source>
        <dbReference type="EMBL" id="MBC3889454.1"/>
    </source>
</evidence>
<evidence type="ECO:0000313" key="3">
    <source>
        <dbReference type="Proteomes" id="UP000616595"/>
    </source>
</evidence>
<feature type="transmembrane region" description="Helical" evidence="1">
    <location>
        <begin position="240"/>
        <end position="267"/>
    </location>
</feature>
<sequence length="269" mass="29888">MSTYIVELLIQTVVETLWLTGAIILVGLFLEVIQKYTMRNFQNSLGRNTVLVTGIIGTPIHELSHALFALLFGHKIIAIKLFQRPDQDGVMGYVNHSFNKRNLYQRIGNFFIGVAPILGGILVIVGLMYLLIPQAFTAYTNILAGSLNTQTIGDINLAEIVNSYWGLIKTIFSLGNFQSIGFYIFLFLAICISAHMSLSFADIKGSFDGLLFIFLILLLLNVLNLQQFAILPLNLVQYNIIATGILMISVIFSAVAFLISLILRLVVPR</sequence>
<feature type="transmembrane region" description="Helical" evidence="1">
    <location>
        <begin position="16"/>
        <end position="33"/>
    </location>
</feature>
<gene>
    <name evidence="2" type="ORF">GH810_14155</name>
</gene>
<accession>A0A923HVT1</accession>
<dbReference type="RefSeq" id="WP_148568453.1">
    <property type="nucleotide sequence ID" value="NZ_RXYA01000018.1"/>
</dbReference>
<name>A0A923HVT1_9FIRM</name>
<dbReference type="AlphaFoldDB" id="A0A923HVT1"/>
<reference evidence="2" key="2">
    <citation type="submission" date="2020-10" db="EMBL/GenBank/DDBJ databases">
        <title>Comparative genomics of the Acetobacterium genus.</title>
        <authorList>
            <person name="Marshall C."/>
            <person name="May H."/>
            <person name="Norman S."/>
        </authorList>
    </citation>
    <scope>NUCLEOTIDE SEQUENCE</scope>
    <source>
        <strain evidence="2">DER-2019</strain>
    </source>
</reference>
<keyword evidence="1" id="KW-1133">Transmembrane helix</keyword>
<dbReference type="OrthoDB" id="258743at2"/>
<keyword evidence="3" id="KW-1185">Reference proteome</keyword>
<feature type="transmembrane region" description="Helical" evidence="1">
    <location>
        <begin position="180"/>
        <end position="198"/>
    </location>
</feature>
<evidence type="ECO:0000256" key="1">
    <source>
        <dbReference type="SAM" id="Phobius"/>
    </source>
</evidence>
<keyword evidence="1" id="KW-0812">Transmembrane</keyword>
<feature type="transmembrane region" description="Helical" evidence="1">
    <location>
        <begin position="110"/>
        <end position="132"/>
    </location>
</feature>
<organism evidence="2 3">
    <name type="scientific">Acetobacterium paludosum</name>
    <dbReference type="NCBI Taxonomy" id="52693"/>
    <lineage>
        <taxon>Bacteria</taxon>
        <taxon>Bacillati</taxon>
        <taxon>Bacillota</taxon>
        <taxon>Clostridia</taxon>
        <taxon>Eubacteriales</taxon>
        <taxon>Eubacteriaceae</taxon>
        <taxon>Acetobacterium</taxon>
    </lineage>
</organism>
<proteinExistence type="predicted"/>
<comment type="caution">
    <text evidence="2">The sequence shown here is derived from an EMBL/GenBank/DDBJ whole genome shotgun (WGS) entry which is preliminary data.</text>
</comment>
<feature type="transmembrane region" description="Helical" evidence="1">
    <location>
        <begin position="210"/>
        <end position="228"/>
    </location>
</feature>
<protein>
    <submittedName>
        <fullName evidence="2">Uncharacterized protein</fullName>
    </submittedName>
</protein>
<reference evidence="2" key="1">
    <citation type="submission" date="2019-10" db="EMBL/GenBank/DDBJ databases">
        <authorList>
            <person name="Ross D.E."/>
            <person name="Gulliver D."/>
        </authorList>
    </citation>
    <scope>NUCLEOTIDE SEQUENCE</scope>
    <source>
        <strain evidence="2">DER-2019</strain>
    </source>
</reference>
<dbReference type="Proteomes" id="UP000616595">
    <property type="component" value="Unassembled WGS sequence"/>
</dbReference>
<dbReference type="EMBL" id="WJBD01000019">
    <property type="protein sequence ID" value="MBC3889454.1"/>
    <property type="molecule type" value="Genomic_DNA"/>
</dbReference>
<keyword evidence="1" id="KW-0472">Membrane</keyword>